<dbReference type="Proteomes" id="UP000178606">
    <property type="component" value="Unassembled WGS sequence"/>
</dbReference>
<feature type="transmembrane region" description="Helical" evidence="6">
    <location>
        <begin position="175"/>
        <end position="198"/>
    </location>
</feature>
<feature type="transmembrane region" description="Helical" evidence="6">
    <location>
        <begin position="366"/>
        <end position="386"/>
    </location>
</feature>
<protein>
    <submittedName>
        <fullName evidence="7">Uncharacterized protein</fullName>
    </submittedName>
</protein>
<feature type="transmembrane region" description="Helical" evidence="6">
    <location>
        <begin position="37"/>
        <end position="58"/>
    </location>
</feature>
<comment type="caution">
    <text evidence="7">The sequence shown here is derived from an EMBL/GenBank/DDBJ whole genome shotgun (WGS) entry which is preliminary data.</text>
</comment>
<evidence type="ECO:0000256" key="6">
    <source>
        <dbReference type="SAM" id="Phobius"/>
    </source>
</evidence>
<keyword evidence="5 6" id="KW-0472">Membrane</keyword>
<gene>
    <name evidence="7" type="ORF">A3F84_26080</name>
</gene>
<feature type="transmembrane region" description="Helical" evidence="6">
    <location>
        <begin position="430"/>
        <end position="447"/>
    </location>
</feature>
<evidence type="ECO:0000256" key="1">
    <source>
        <dbReference type="ARBA" id="ARBA00004651"/>
    </source>
</evidence>
<reference evidence="7 8" key="1">
    <citation type="journal article" date="2016" name="Nat. Commun.">
        <title>Thousands of microbial genomes shed light on interconnected biogeochemical processes in an aquifer system.</title>
        <authorList>
            <person name="Anantharaman K."/>
            <person name="Brown C.T."/>
            <person name="Hug L.A."/>
            <person name="Sharon I."/>
            <person name="Castelle C.J."/>
            <person name="Probst A.J."/>
            <person name="Thomas B.C."/>
            <person name="Singh A."/>
            <person name="Wilkins M.J."/>
            <person name="Karaoz U."/>
            <person name="Brodie E.L."/>
            <person name="Williams K.H."/>
            <person name="Hubbard S.S."/>
            <person name="Banfield J.F."/>
        </authorList>
    </citation>
    <scope>NUCLEOTIDE SEQUENCE [LARGE SCALE GENOMIC DNA]</scope>
    <source>
        <strain evidence="8">RIFCSPLOWO2_12_FULL_64_10</strain>
    </source>
</reference>
<proteinExistence type="predicted"/>
<feature type="transmembrane region" description="Helical" evidence="6">
    <location>
        <begin position="148"/>
        <end position="169"/>
    </location>
</feature>
<keyword evidence="3 6" id="KW-0812">Transmembrane</keyword>
<evidence type="ECO:0000256" key="4">
    <source>
        <dbReference type="ARBA" id="ARBA00022989"/>
    </source>
</evidence>
<keyword evidence="2" id="KW-1003">Cell membrane</keyword>
<feature type="transmembrane region" description="Helical" evidence="6">
    <location>
        <begin position="295"/>
        <end position="319"/>
    </location>
</feature>
<evidence type="ECO:0000313" key="7">
    <source>
        <dbReference type="EMBL" id="OGG46029.1"/>
    </source>
</evidence>
<evidence type="ECO:0000256" key="3">
    <source>
        <dbReference type="ARBA" id="ARBA00022692"/>
    </source>
</evidence>
<feature type="transmembrane region" description="Helical" evidence="6">
    <location>
        <begin position="7"/>
        <end position="25"/>
    </location>
</feature>
<feature type="transmembrane region" description="Helical" evidence="6">
    <location>
        <begin position="118"/>
        <end position="136"/>
    </location>
</feature>
<keyword evidence="4 6" id="KW-1133">Transmembrane helix</keyword>
<sequence>MNAATNYLRFAFTLVLFFFLTPFIIRKVGVNDYGLWTLIYSVVGFFGLFDLGFSTGLVKYVAECKGSGDIERRNRVVNTLLMVSLLLSVVAAAGVGLFSQVFHRLFPVPFQQHHKALVLLWILALRSVMLGLPLDLFRGVIFGEQRIYLVNIAQVGGNVFYGLAAWVAMDRGLGLISLAWVHLAAMLLENFLYIFFAFKHVRGLRLSWSLADRKVFKEVWSFSADQFIINVSGVGFLHMGPILVKLLLPLSAVAIYAIALRISENVRTLVVQFINVLTPYIAELKGAGDREKIRYVFVECTKFACAFIVLLAAPVWSYAREAVVFWAGPELAGAAPVLAVLVGYRVLSIPWTMASNVLGMTGHHGYTARLSTVCLLVNVILSVALIHPLQLMGVALGALLSTMVIGDFIVVKKACRVYDLGYRDYVCRAVLPAALPGVLQFGVTYGIKTWMPPTNLMAIALQGLPGVALFVAVFWRFSVTPSEKRLLSEKLGITVQTGRHRARRVCST</sequence>
<evidence type="ECO:0000256" key="5">
    <source>
        <dbReference type="ARBA" id="ARBA00023136"/>
    </source>
</evidence>
<dbReference type="PANTHER" id="PTHR30250">
    <property type="entry name" value="PST FAMILY PREDICTED COLANIC ACID TRANSPORTER"/>
    <property type="match status" value="1"/>
</dbReference>
<dbReference type="AlphaFoldDB" id="A0A1F6CA25"/>
<feature type="transmembrane region" description="Helical" evidence="6">
    <location>
        <begin position="459"/>
        <end position="477"/>
    </location>
</feature>
<feature type="transmembrane region" description="Helical" evidence="6">
    <location>
        <begin position="331"/>
        <end position="354"/>
    </location>
</feature>
<dbReference type="EMBL" id="MFKF01000347">
    <property type="protein sequence ID" value="OGG46029.1"/>
    <property type="molecule type" value="Genomic_DNA"/>
</dbReference>
<evidence type="ECO:0000256" key="2">
    <source>
        <dbReference type="ARBA" id="ARBA00022475"/>
    </source>
</evidence>
<organism evidence="7 8">
    <name type="scientific">Handelsmanbacteria sp. (strain RIFCSPLOWO2_12_FULL_64_10)</name>
    <dbReference type="NCBI Taxonomy" id="1817868"/>
    <lineage>
        <taxon>Bacteria</taxon>
        <taxon>Candidatus Handelsmaniibacteriota</taxon>
    </lineage>
</organism>
<comment type="subcellular location">
    <subcellularLocation>
        <location evidence="1">Cell membrane</location>
        <topology evidence="1">Multi-pass membrane protein</topology>
    </subcellularLocation>
</comment>
<dbReference type="PANTHER" id="PTHR30250:SF26">
    <property type="entry name" value="PSMA PROTEIN"/>
    <property type="match status" value="1"/>
</dbReference>
<dbReference type="Pfam" id="PF13440">
    <property type="entry name" value="Polysacc_synt_3"/>
    <property type="match status" value="1"/>
</dbReference>
<accession>A0A1F6CA25</accession>
<feature type="transmembrane region" description="Helical" evidence="6">
    <location>
        <begin position="79"/>
        <end position="98"/>
    </location>
</feature>
<feature type="transmembrane region" description="Helical" evidence="6">
    <location>
        <begin position="392"/>
        <end position="410"/>
    </location>
</feature>
<dbReference type="InterPro" id="IPR050833">
    <property type="entry name" value="Poly_Biosynth_Transport"/>
</dbReference>
<dbReference type="GO" id="GO:0005886">
    <property type="term" value="C:plasma membrane"/>
    <property type="evidence" value="ECO:0007669"/>
    <property type="project" value="UniProtKB-SubCell"/>
</dbReference>
<evidence type="ECO:0000313" key="8">
    <source>
        <dbReference type="Proteomes" id="UP000178606"/>
    </source>
</evidence>
<name>A0A1F6CA25_HANXR</name>